<protein>
    <recommendedName>
        <fullName evidence="2">Methyltransferase type 11 domain-containing protein</fullName>
    </recommendedName>
</protein>
<dbReference type="Gene3D" id="3.40.50.150">
    <property type="entry name" value="Vaccinia Virus protein VP39"/>
    <property type="match status" value="1"/>
</dbReference>
<gene>
    <name evidence="3" type="ORF">Vbra_12545</name>
</gene>
<dbReference type="OrthoDB" id="66144at2759"/>
<dbReference type="GO" id="GO:0008757">
    <property type="term" value="F:S-adenosylmethionine-dependent methyltransferase activity"/>
    <property type="evidence" value="ECO:0007669"/>
    <property type="project" value="InterPro"/>
</dbReference>
<feature type="region of interest" description="Disordered" evidence="1">
    <location>
        <begin position="1"/>
        <end position="22"/>
    </location>
</feature>
<keyword evidence="4" id="KW-1185">Reference proteome</keyword>
<dbReference type="AlphaFoldDB" id="A0A0G4EN46"/>
<sequence length="216" mass="23470">MNPTREKAHGLSSYTKDGGDMNSDNYEKTIESFGYQAPALAAAACEKYLPADVRMDTVKWLDAGCGTGKSVAPMSAVGISGSNSVGTDLMDDMLVHARAKDFYGQVLRQDLQDRLPFDDNAFNVVTCLGVLTYVDPSKGTLSEFCRVCAPGGLVILTHRTDTYEKWGAAMKGLMDAGVWEEVEGPVVKKDAPKPYLPGNPAYGTETQMYLCVYRVK</sequence>
<feature type="domain" description="Methyltransferase type 11" evidence="2">
    <location>
        <begin position="61"/>
        <end position="156"/>
    </location>
</feature>
<dbReference type="OMA" id="DCMALYE"/>
<evidence type="ECO:0000313" key="3">
    <source>
        <dbReference type="EMBL" id="CEL99262.1"/>
    </source>
</evidence>
<dbReference type="CDD" id="cd02440">
    <property type="entry name" value="AdoMet_MTases"/>
    <property type="match status" value="1"/>
</dbReference>
<dbReference type="Pfam" id="PF08241">
    <property type="entry name" value="Methyltransf_11"/>
    <property type="match status" value="1"/>
</dbReference>
<dbReference type="STRING" id="1169540.A0A0G4EN46"/>
<organism evidence="3 4">
    <name type="scientific">Vitrella brassicaformis (strain CCMP3155)</name>
    <dbReference type="NCBI Taxonomy" id="1169540"/>
    <lineage>
        <taxon>Eukaryota</taxon>
        <taxon>Sar</taxon>
        <taxon>Alveolata</taxon>
        <taxon>Colpodellida</taxon>
        <taxon>Vitrellaceae</taxon>
        <taxon>Vitrella</taxon>
    </lineage>
</organism>
<proteinExistence type="predicted"/>
<dbReference type="InParanoid" id="A0A0G4EN46"/>
<dbReference type="PhylomeDB" id="A0A0G4EN46"/>
<evidence type="ECO:0000259" key="2">
    <source>
        <dbReference type="Pfam" id="PF08241"/>
    </source>
</evidence>
<evidence type="ECO:0000256" key="1">
    <source>
        <dbReference type="SAM" id="MobiDB-lite"/>
    </source>
</evidence>
<dbReference type="EMBL" id="CDMY01000276">
    <property type="protein sequence ID" value="CEL99262.1"/>
    <property type="molecule type" value="Genomic_DNA"/>
</dbReference>
<dbReference type="InterPro" id="IPR013216">
    <property type="entry name" value="Methyltransf_11"/>
</dbReference>
<dbReference type="InterPro" id="IPR029063">
    <property type="entry name" value="SAM-dependent_MTases_sf"/>
</dbReference>
<evidence type="ECO:0000313" key="4">
    <source>
        <dbReference type="Proteomes" id="UP000041254"/>
    </source>
</evidence>
<dbReference type="VEuPathDB" id="CryptoDB:Vbra_12545"/>
<dbReference type="PANTHER" id="PTHR42912">
    <property type="entry name" value="METHYLTRANSFERASE"/>
    <property type="match status" value="1"/>
</dbReference>
<name>A0A0G4EN46_VITBC</name>
<dbReference type="InterPro" id="IPR050508">
    <property type="entry name" value="Methyltransf_Superfamily"/>
</dbReference>
<dbReference type="SUPFAM" id="SSF53335">
    <property type="entry name" value="S-adenosyl-L-methionine-dependent methyltransferases"/>
    <property type="match status" value="1"/>
</dbReference>
<accession>A0A0G4EN46</accession>
<reference evidence="3 4" key="1">
    <citation type="submission" date="2014-11" db="EMBL/GenBank/DDBJ databases">
        <authorList>
            <person name="Zhu J."/>
            <person name="Qi W."/>
            <person name="Song R."/>
        </authorList>
    </citation>
    <scope>NUCLEOTIDE SEQUENCE [LARGE SCALE GENOMIC DNA]</scope>
</reference>
<dbReference type="Proteomes" id="UP000041254">
    <property type="component" value="Unassembled WGS sequence"/>
</dbReference>
<dbReference type="PANTHER" id="PTHR42912:SF80">
    <property type="entry name" value="METHYLTRANSFERASE DOMAIN-CONTAINING PROTEIN"/>
    <property type="match status" value="1"/>
</dbReference>